<dbReference type="PRINTS" id="PR00193">
    <property type="entry name" value="MYOSINHEAVY"/>
</dbReference>
<evidence type="ECO:0000256" key="1">
    <source>
        <dbReference type="ARBA" id="ARBA00022741"/>
    </source>
</evidence>
<dbReference type="InterPro" id="IPR027417">
    <property type="entry name" value="P-loop_NTPase"/>
</dbReference>
<dbReference type="SMART" id="SM00242">
    <property type="entry name" value="MYSc"/>
    <property type="match status" value="1"/>
</dbReference>
<feature type="compositionally biased region" description="Low complexity" evidence="7">
    <location>
        <begin position="37"/>
        <end position="46"/>
    </location>
</feature>
<dbReference type="GO" id="GO:0007015">
    <property type="term" value="P:actin filament organization"/>
    <property type="evidence" value="ECO:0007669"/>
    <property type="project" value="TreeGrafter"/>
</dbReference>
<dbReference type="SUPFAM" id="SSF52540">
    <property type="entry name" value="P-loop containing nucleoside triphosphate hydrolases"/>
    <property type="match status" value="1"/>
</dbReference>
<name>A0AAE1PR73_9EUCA</name>
<dbReference type="Pfam" id="PF00063">
    <property type="entry name" value="Myosin_head"/>
    <property type="match status" value="1"/>
</dbReference>
<dbReference type="Gene3D" id="1.20.58.530">
    <property type="match status" value="1"/>
</dbReference>
<keyword evidence="1 6" id="KW-0547">Nucleotide-binding</keyword>
<dbReference type="GO" id="GO:0005737">
    <property type="term" value="C:cytoplasm"/>
    <property type="evidence" value="ECO:0007669"/>
    <property type="project" value="TreeGrafter"/>
</dbReference>
<dbReference type="Gene3D" id="1.20.5.190">
    <property type="match status" value="1"/>
</dbReference>
<protein>
    <recommendedName>
        <fullName evidence="8">Myosin motor domain-containing protein</fullName>
    </recommendedName>
</protein>
<feature type="region of interest" description="Disordered" evidence="7">
    <location>
        <begin position="824"/>
        <end position="851"/>
    </location>
</feature>
<feature type="compositionally biased region" description="Acidic residues" evidence="7">
    <location>
        <begin position="828"/>
        <end position="837"/>
    </location>
</feature>
<dbReference type="GO" id="GO:0005524">
    <property type="term" value="F:ATP binding"/>
    <property type="evidence" value="ECO:0007669"/>
    <property type="project" value="UniProtKB-UniRule"/>
</dbReference>
<dbReference type="Proteomes" id="UP001292094">
    <property type="component" value="Unassembled WGS sequence"/>
</dbReference>
<sequence>MYQDGNNSKSRRQIHKGPPPVPPKKPRVNNNDGSGGSSQELSSSESVYSVPREKLLSCEDLTRLPVLYDDIVVECVYERYSSRQFYTWAGPTLVACNPCRPVPQLYTPTLIEHHHQQVKNGVDHRDAHVYSIAGVAHHRLTHHLGSVNQAVLVSGESGAGKTESARYMLGYLTHTETELQQMPKSPLKGVWRDKQPKDIQDKILASNPILEAFGNAATLRNHNSSRFGKLLRLQYGGCQLRGAEIDTYLLEKTRVTHQPERERNFHIFYQVVAGIKAGVLTNLAIIKEQNFAILPEEVTSSDLQNLRVTLSAFRLLEFSENHQQQIFEILAALLQLGNISFIQGDKGNWNINEESVASLKAVCGLLGLNEDHLAESLTIHTISVNSAHKTSVFHKPLERVSQCTERRDAMMQLLYHRLFLHIVHYINAKISAHRTIWSHFIGILDVYGFETFERNSLEQLCINYANERLQQAFMLKYLSAEHQVMKEEGFLGVDIPYTDNSNCVLALDSKISVFTILNEECQLKRAVRESEACERVCKALEHTGMVSAPATPGHTAGFVIRHYAGPVKYDAQGLLHKNKDEVPLEVWGLLTESSCSFMRNIVENSESTDQEKGRRTTRKITTLSKFKSSLDLLMKTLELCDLHYVRCIKPNAGTVTGVVEREYMLHQLKACGVIETVSISQAGYPVRISYEDFIMRYGHTRAGVDATTASIAVAKSVLSPPSSEEVATSLCRFGHTRIFLSESALYKLEEVRKEKHRLGATCLQKYWRSYKCWKQYKNLRTATCIIQKYTKAWVARHSGANSDVGFGLSGESLRAYLSPEHHKRLQETEESGIETDTESINGETNEDSRRVRKLRRRAQLQKLLEERAKATVHRVASEESLPEVTHKPDSYSELDAGVMKSVKYGKKLEIANSDEEVKITKVPVQPQDSYQRMRITTMRNLQEVTSILKGYCPSENLQMVLPKQNLSLYFKDGVLSYRRMPVVGIKFHTRRTCLPFSHHLPHLEQPQGLLDALH</sequence>
<dbReference type="Gene3D" id="1.10.10.820">
    <property type="match status" value="1"/>
</dbReference>
<dbReference type="EMBL" id="JAWZYT010001392">
    <property type="protein sequence ID" value="KAK4312653.1"/>
    <property type="molecule type" value="Genomic_DNA"/>
</dbReference>
<dbReference type="AlphaFoldDB" id="A0AAE1PR73"/>
<dbReference type="PROSITE" id="PS51456">
    <property type="entry name" value="MYOSIN_MOTOR"/>
    <property type="match status" value="1"/>
</dbReference>
<keyword evidence="2 6" id="KW-0067">ATP-binding</keyword>
<evidence type="ECO:0000256" key="4">
    <source>
        <dbReference type="ARBA" id="ARBA00023175"/>
    </source>
</evidence>
<keyword evidence="5 6" id="KW-0009">Actin-binding</keyword>
<feature type="region of interest" description="Disordered" evidence="7">
    <location>
        <begin position="1"/>
        <end position="46"/>
    </location>
</feature>
<keyword evidence="10" id="KW-1185">Reference proteome</keyword>
<dbReference type="PANTHER" id="PTHR13140:SF289">
    <property type="entry name" value="UNCONVENTIONAL MYOSIN-XIX"/>
    <property type="match status" value="1"/>
</dbReference>
<gene>
    <name evidence="9" type="ORF">Pmani_015937</name>
</gene>
<feature type="domain" description="Myosin motor" evidence="8">
    <location>
        <begin position="56"/>
        <end position="753"/>
    </location>
</feature>
<dbReference type="GO" id="GO:0000146">
    <property type="term" value="F:microfilament motor activity"/>
    <property type="evidence" value="ECO:0007669"/>
    <property type="project" value="TreeGrafter"/>
</dbReference>
<organism evidence="9 10">
    <name type="scientific">Petrolisthes manimaculis</name>
    <dbReference type="NCBI Taxonomy" id="1843537"/>
    <lineage>
        <taxon>Eukaryota</taxon>
        <taxon>Metazoa</taxon>
        <taxon>Ecdysozoa</taxon>
        <taxon>Arthropoda</taxon>
        <taxon>Crustacea</taxon>
        <taxon>Multicrustacea</taxon>
        <taxon>Malacostraca</taxon>
        <taxon>Eumalacostraca</taxon>
        <taxon>Eucarida</taxon>
        <taxon>Decapoda</taxon>
        <taxon>Pleocyemata</taxon>
        <taxon>Anomura</taxon>
        <taxon>Galatheoidea</taxon>
        <taxon>Porcellanidae</taxon>
        <taxon>Petrolisthes</taxon>
    </lineage>
</organism>
<dbReference type="InterPro" id="IPR036961">
    <property type="entry name" value="Kinesin_motor_dom_sf"/>
</dbReference>
<comment type="caution">
    <text evidence="9">The sequence shown here is derived from an EMBL/GenBank/DDBJ whole genome shotgun (WGS) entry which is preliminary data.</text>
</comment>
<keyword evidence="4 6" id="KW-0505">Motor protein</keyword>
<dbReference type="Gene3D" id="6.20.240.20">
    <property type="match status" value="1"/>
</dbReference>
<evidence type="ECO:0000256" key="3">
    <source>
        <dbReference type="ARBA" id="ARBA00023123"/>
    </source>
</evidence>
<dbReference type="InterPro" id="IPR001609">
    <property type="entry name" value="Myosin_head_motor_dom-like"/>
</dbReference>
<dbReference type="GO" id="GO:0051015">
    <property type="term" value="F:actin filament binding"/>
    <property type="evidence" value="ECO:0007669"/>
    <property type="project" value="TreeGrafter"/>
</dbReference>
<dbReference type="GO" id="GO:0016020">
    <property type="term" value="C:membrane"/>
    <property type="evidence" value="ECO:0007669"/>
    <property type="project" value="TreeGrafter"/>
</dbReference>
<keyword evidence="3 6" id="KW-0518">Myosin</keyword>
<comment type="similarity">
    <text evidence="6">Belongs to the TRAFAC class myosin-kinesin ATPase superfamily. Myosin family.</text>
</comment>
<reference evidence="9" key="1">
    <citation type="submission" date="2023-11" db="EMBL/GenBank/DDBJ databases">
        <title>Genome assemblies of two species of porcelain crab, Petrolisthes cinctipes and Petrolisthes manimaculis (Anomura: Porcellanidae).</title>
        <authorList>
            <person name="Angst P."/>
        </authorList>
    </citation>
    <scope>NUCLEOTIDE SEQUENCE</scope>
    <source>
        <strain evidence="9">PB745_02</strain>
        <tissue evidence="9">Gill</tissue>
    </source>
</reference>
<evidence type="ECO:0000256" key="7">
    <source>
        <dbReference type="SAM" id="MobiDB-lite"/>
    </source>
</evidence>
<dbReference type="PANTHER" id="PTHR13140">
    <property type="entry name" value="MYOSIN"/>
    <property type="match status" value="1"/>
</dbReference>
<dbReference type="Gene3D" id="1.20.120.720">
    <property type="entry name" value="Myosin VI head, motor domain, U50 subdomain"/>
    <property type="match status" value="1"/>
</dbReference>
<proteinExistence type="inferred from homology"/>
<evidence type="ECO:0000256" key="5">
    <source>
        <dbReference type="ARBA" id="ARBA00023203"/>
    </source>
</evidence>
<dbReference type="Gene3D" id="3.40.850.10">
    <property type="entry name" value="Kinesin motor domain"/>
    <property type="match status" value="1"/>
</dbReference>
<dbReference type="GO" id="GO:0016459">
    <property type="term" value="C:myosin complex"/>
    <property type="evidence" value="ECO:0007669"/>
    <property type="project" value="UniProtKB-KW"/>
</dbReference>
<feature type="binding site" evidence="6">
    <location>
        <begin position="155"/>
        <end position="162"/>
    </location>
    <ligand>
        <name>ATP</name>
        <dbReference type="ChEBI" id="CHEBI:30616"/>
    </ligand>
</feature>
<dbReference type="CDD" id="cd00124">
    <property type="entry name" value="MYSc"/>
    <property type="match status" value="1"/>
</dbReference>
<evidence type="ECO:0000256" key="2">
    <source>
        <dbReference type="ARBA" id="ARBA00022840"/>
    </source>
</evidence>
<evidence type="ECO:0000256" key="6">
    <source>
        <dbReference type="PROSITE-ProRule" id="PRU00782"/>
    </source>
</evidence>
<evidence type="ECO:0000313" key="9">
    <source>
        <dbReference type="EMBL" id="KAK4312653.1"/>
    </source>
</evidence>
<evidence type="ECO:0000259" key="8">
    <source>
        <dbReference type="PROSITE" id="PS51456"/>
    </source>
</evidence>
<feature type="region of interest" description="Actin-binding" evidence="6">
    <location>
        <begin position="630"/>
        <end position="652"/>
    </location>
</feature>
<evidence type="ECO:0000313" key="10">
    <source>
        <dbReference type="Proteomes" id="UP001292094"/>
    </source>
</evidence>
<accession>A0AAE1PR73</accession>